<gene>
    <name evidence="1" type="ORF">F4820DRAFT_8794</name>
</gene>
<protein>
    <submittedName>
        <fullName evidence="1">Ankyrin</fullName>
    </submittedName>
</protein>
<proteinExistence type="predicted"/>
<comment type="caution">
    <text evidence="1">The sequence shown here is derived from an EMBL/GenBank/DDBJ whole genome shotgun (WGS) entry which is preliminary data.</text>
</comment>
<organism evidence="1 2">
    <name type="scientific">Hypoxylon rubiginosum</name>
    <dbReference type="NCBI Taxonomy" id="110542"/>
    <lineage>
        <taxon>Eukaryota</taxon>
        <taxon>Fungi</taxon>
        <taxon>Dikarya</taxon>
        <taxon>Ascomycota</taxon>
        <taxon>Pezizomycotina</taxon>
        <taxon>Sordariomycetes</taxon>
        <taxon>Xylariomycetidae</taxon>
        <taxon>Xylariales</taxon>
        <taxon>Hypoxylaceae</taxon>
        <taxon>Hypoxylon</taxon>
    </lineage>
</organism>
<dbReference type="Proteomes" id="UP001497700">
    <property type="component" value="Unassembled WGS sequence"/>
</dbReference>
<reference evidence="1 2" key="1">
    <citation type="journal article" date="2022" name="New Phytol.">
        <title>Ecological generalism drives hyperdiversity of secondary metabolite gene clusters in xylarialean endophytes.</title>
        <authorList>
            <person name="Franco M.E.E."/>
            <person name="Wisecaver J.H."/>
            <person name="Arnold A.E."/>
            <person name="Ju Y.M."/>
            <person name="Slot J.C."/>
            <person name="Ahrendt S."/>
            <person name="Moore L.P."/>
            <person name="Eastman K.E."/>
            <person name="Scott K."/>
            <person name="Konkel Z."/>
            <person name="Mondo S.J."/>
            <person name="Kuo A."/>
            <person name="Hayes R.D."/>
            <person name="Haridas S."/>
            <person name="Andreopoulos B."/>
            <person name="Riley R."/>
            <person name="LaButti K."/>
            <person name="Pangilinan J."/>
            <person name="Lipzen A."/>
            <person name="Amirebrahimi M."/>
            <person name="Yan J."/>
            <person name="Adam C."/>
            <person name="Keymanesh K."/>
            <person name="Ng V."/>
            <person name="Louie K."/>
            <person name="Northen T."/>
            <person name="Drula E."/>
            <person name="Henrissat B."/>
            <person name="Hsieh H.M."/>
            <person name="Youens-Clark K."/>
            <person name="Lutzoni F."/>
            <person name="Miadlikowska J."/>
            <person name="Eastwood D.C."/>
            <person name="Hamelin R.C."/>
            <person name="Grigoriev I.V."/>
            <person name="U'Ren J.M."/>
        </authorList>
    </citation>
    <scope>NUCLEOTIDE SEQUENCE [LARGE SCALE GENOMIC DNA]</scope>
    <source>
        <strain evidence="1 2">CBS 119005</strain>
    </source>
</reference>
<evidence type="ECO:0000313" key="1">
    <source>
        <dbReference type="EMBL" id="KAI4871189.1"/>
    </source>
</evidence>
<sequence>MEPFSIATGVAQLIAFADTLTTRLVRFIRTVKSIPGYINDVYDEIIELRNVLFEVKNTLDKRVRQLPFERNHHVMTHNIIQSCHNSLNALKKEVPPLEGGSGTLKCVWRSIEHSFNEERIRQITERLGSYKSILNISLTTLLLLASNETASSQQVIEMELRKLRNLIQSSSFFSRHADHDDLVQAQMHSTNSKGDGLENSILEKEIRDWRQTVDDVATGIALSDGVSYDARSVAQDSSMSIGIPTLCDDRFDPEPDLPDEQDSEILTPTLDANQVLVRELMQGEMFRKASSFHRKGINHMKRLLEAQDTPMSEETSYEQLANMEERLADILLQCSHDENKQEAMEVLQGLLSEEVKRADRLDDDRRARLYHKLGKLYYERGSIDQARKFVNRAFEGRRKMNPLPRELAGESAELLVKILQQGQVFDEANGLRTWIRQMLHQDTFSSSSSSHTMQDGVENTDPISAYQWCKEHGIDIDDDSFRFGDCDPISETTPMHRAIRAESIDVLRIMLSYEGDVERLDMSGSTLLHAAAATRNYNICELILEHAPKVVVFDRSGMTPLHRCQSGSGGVRVAKLLLETRSDLRDYADYFGKTALYMACEKGNTKMVEFLLKEAKADPNIRGPGQRTPLITTIDDVTPSSRKIDIVRLLIKHRADPWIKDGDGRTAFMAASNIGLAGSEIKRMLSEVPRRASSATVKATTSSSDDRSSNTI</sequence>
<accession>A0ACB9ZIB4</accession>
<dbReference type="EMBL" id="MU393421">
    <property type="protein sequence ID" value="KAI4871189.1"/>
    <property type="molecule type" value="Genomic_DNA"/>
</dbReference>
<name>A0ACB9ZIB4_9PEZI</name>
<evidence type="ECO:0000313" key="2">
    <source>
        <dbReference type="Proteomes" id="UP001497700"/>
    </source>
</evidence>
<keyword evidence="2" id="KW-1185">Reference proteome</keyword>